<keyword evidence="3" id="KW-1185">Reference proteome</keyword>
<dbReference type="InterPro" id="IPR001173">
    <property type="entry name" value="Glyco_trans_2-like"/>
</dbReference>
<dbReference type="EMBL" id="WSES01000006">
    <property type="protein sequence ID" value="MVW62249.1"/>
    <property type="molecule type" value="Genomic_DNA"/>
</dbReference>
<proteinExistence type="predicted"/>
<dbReference type="InterPro" id="IPR050834">
    <property type="entry name" value="Glycosyltransf_2"/>
</dbReference>
<evidence type="ECO:0000259" key="1">
    <source>
        <dbReference type="Pfam" id="PF00535"/>
    </source>
</evidence>
<comment type="caution">
    <text evidence="2">The sequence shown here is derived from an EMBL/GenBank/DDBJ whole genome shotgun (WGS) entry which is preliminary data.</text>
</comment>
<organism evidence="2 3">
    <name type="scientific">Massilia cellulosiltytica</name>
    <dbReference type="NCBI Taxonomy" id="2683234"/>
    <lineage>
        <taxon>Bacteria</taxon>
        <taxon>Pseudomonadati</taxon>
        <taxon>Pseudomonadota</taxon>
        <taxon>Betaproteobacteria</taxon>
        <taxon>Burkholderiales</taxon>
        <taxon>Oxalobacteraceae</taxon>
        <taxon>Telluria group</taxon>
        <taxon>Massilia</taxon>
    </lineage>
</organism>
<reference evidence="2 3" key="1">
    <citation type="submission" date="2019-12" db="EMBL/GenBank/DDBJ databases">
        <authorList>
            <person name="Li C."/>
            <person name="Zhao J."/>
        </authorList>
    </citation>
    <scope>NUCLEOTIDE SEQUENCE [LARGE SCALE GENOMIC DNA]</scope>
    <source>
        <strain evidence="2 3">NEAU-DD11</strain>
    </source>
</reference>
<keyword evidence="2" id="KW-0808">Transferase</keyword>
<feature type="domain" description="Glycosyltransferase 2-like" evidence="1">
    <location>
        <begin position="7"/>
        <end position="177"/>
    </location>
</feature>
<dbReference type="SUPFAM" id="SSF53448">
    <property type="entry name" value="Nucleotide-diphospho-sugar transferases"/>
    <property type="match status" value="1"/>
</dbReference>
<name>A0A7X3G3E7_9BURK</name>
<dbReference type="AlphaFoldDB" id="A0A7X3G3E7"/>
<protein>
    <submittedName>
        <fullName evidence="2">Glycosyltransferase</fullName>
    </submittedName>
</protein>
<dbReference type="PANTHER" id="PTHR43685">
    <property type="entry name" value="GLYCOSYLTRANSFERASE"/>
    <property type="match status" value="1"/>
</dbReference>
<dbReference type="Proteomes" id="UP000443353">
    <property type="component" value="Unassembled WGS sequence"/>
</dbReference>
<dbReference type="GO" id="GO:0016740">
    <property type="term" value="F:transferase activity"/>
    <property type="evidence" value="ECO:0007669"/>
    <property type="project" value="UniProtKB-KW"/>
</dbReference>
<dbReference type="PANTHER" id="PTHR43685:SF2">
    <property type="entry name" value="GLYCOSYLTRANSFERASE 2-LIKE DOMAIN-CONTAINING PROTEIN"/>
    <property type="match status" value="1"/>
</dbReference>
<dbReference type="Gene3D" id="3.90.550.10">
    <property type="entry name" value="Spore Coat Polysaccharide Biosynthesis Protein SpsA, Chain A"/>
    <property type="match status" value="1"/>
</dbReference>
<dbReference type="InterPro" id="IPR029044">
    <property type="entry name" value="Nucleotide-diphossugar_trans"/>
</dbReference>
<gene>
    <name evidence="2" type="ORF">GPY61_20135</name>
</gene>
<evidence type="ECO:0000313" key="3">
    <source>
        <dbReference type="Proteomes" id="UP000443353"/>
    </source>
</evidence>
<dbReference type="RefSeq" id="WP_160409822.1">
    <property type="nucleotide sequence ID" value="NZ_WSES01000006.1"/>
</dbReference>
<accession>A0A7X3G3E7</accession>
<evidence type="ECO:0000313" key="2">
    <source>
        <dbReference type="EMBL" id="MVW62249.1"/>
    </source>
</evidence>
<sequence length="322" mass="36740">MRTPTVTVIALCYNHERFVLDCLESIRAQTFQDFELIVIDDCSRDHSPQVIANWLAEHYPAARFIRHEVNRGICASLNEALALAQGTYVSMTATDDTWLPHKLASQVALAQSLDADTAVIYADAGQMDEAGALLPKPFIEAHGVTDPPQGRIFNRLADGNFIPAMATLIRRDALEAVGGYDERLNYEDYDMWLRLADRYAFAFQPEVVAHYRIVATSVVRTVFAQPSAWYHHSNFLIRQKWLRSDRLTRQQRALWADKMWWAAYGLFVLDDRRAASCLWLAFRHSGRPRAAVLALTFRLGVSRARLMRLRRVVTGMTRRTPT</sequence>
<dbReference type="Pfam" id="PF00535">
    <property type="entry name" value="Glycos_transf_2"/>
    <property type="match status" value="1"/>
</dbReference>